<dbReference type="RefSeq" id="WP_310799894.1">
    <property type="nucleotide sequence ID" value="NZ_CP123872.1"/>
</dbReference>
<accession>A0AA52EJN9</accession>
<keyword evidence="2 4" id="KW-0081">Bacteriolytic enzyme</keyword>
<evidence type="ECO:0000256" key="4">
    <source>
        <dbReference type="RuleBase" id="RU003788"/>
    </source>
</evidence>
<dbReference type="PANTHER" id="PTHR38107">
    <property type="match status" value="1"/>
</dbReference>
<dbReference type="Pfam" id="PF00959">
    <property type="entry name" value="Phage_lysozyme"/>
    <property type="match status" value="1"/>
</dbReference>
<dbReference type="KEGG" id="tmk:QGN29_06530"/>
<keyword evidence="4" id="KW-0326">Glycosidase</keyword>
<name>A0AA52EJN9_9PROT</name>
<dbReference type="EMBL" id="CP123872">
    <property type="protein sequence ID" value="WND04030.1"/>
    <property type="molecule type" value="Genomic_DNA"/>
</dbReference>
<dbReference type="InterPro" id="IPR051018">
    <property type="entry name" value="Bacteriophage_GH24"/>
</dbReference>
<keyword evidence="3" id="KW-1035">Host cytoplasm</keyword>
<comment type="similarity">
    <text evidence="4">Belongs to the glycosyl hydrolase 24 family.</text>
</comment>
<dbReference type="InterPro" id="IPR002196">
    <property type="entry name" value="Glyco_hydro_24"/>
</dbReference>
<evidence type="ECO:0000256" key="3">
    <source>
        <dbReference type="ARBA" id="ARBA00023200"/>
    </source>
</evidence>
<evidence type="ECO:0000256" key="1">
    <source>
        <dbReference type="ARBA" id="ARBA00022529"/>
    </source>
</evidence>
<dbReference type="InterPro" id="IPR023346">
    <property type="entry name" value="Lysozyme-like_dom_sf"/>
</dbReference>
<evidence type="ECO:0000313" key="6">
    <source>
        <dbReference type="Proteomes" id="UP001268683"/>
    </source>
</evidence>
<dbReference type="InterPro" id="IPR033907">
    <property type="entry name" value="Endolysin_autolysin"/>
</dbReference>
<evidence type="ECO:0000256" key="2">
    <source>
        <dbReference type="ARBA" id="ARBA00022638"/>
    </source>
</evidence>
<protein>
    <recommendedName>
        <fullName evidence="4">Lysozyme</fullName>
        <ecNumber evidence="4">3.2.1.17</ecNumber>
    </recommendedName>
</protein>
<dbReference type="SUPFAM" id="SSF53955">
    <property type="entry name" value="Lysozyme-like"/>
    <property type="match status" value="1"/>
</dbReference>
<dbReference type="GO" id="GO:0009253">
    <property type="term" value="P:peptidoglycan catabolic process"/>
    <property type="evidence" value="ECO:0007669"/>
    <property type="project" value="InterPro"/>
</dbReference>
<dbReference type="Gene3D" id="1.10.530.40">
    <property type="match status" value="1"/>
</dbReference>
<evidence type="ECO:0000313" key="5">
    <source>
        <dbReference type="EMBL" id="WND04030.1"/>
    </source>
</evidence>
<dbReference type="GO" id="GO:0003796">
    <property type="term" value="F:lysozyme activity"/>
    <property type="evidence" value="ECO:0007669"/>
    <property type="project" value="UniProtKB-EC"/>
</dbReference>
<dbReference type="InterPro" id="IPR023347">
    <property type="entry name" value="Lysozyme_dom_sf"/>
</dbReference>
<dbReference type="PANTHER" id="PTHR38107:SF3">
    <property type="entry name" value="LYSOZYME RRRD-RELATED"/>
    <property type="match status" value="1"/>
</dbReference>
<dbReference type="GO" id="GO:0016998">
    <property type="term" value="P:cell wall macromolecule catabolic process"/>
    <property type="evidence" value="ECO:0007669"/>
    <property type="project" value="InterPro"/>
</dbReference>
<dbReference type="CDD" id="cd00737">
    <property type="entry name" value="lyz_endolysin_autolysin"/>
    <property type="match status" value="1"/>
</dbReference>
<comment type="catalytic activity">
    <reaction evidence="4">
        <text>Hydrolysis of (1-&gt;4)-beta-linkages between N-acetylmuramic acid and N-acetyl-D-glucosamine residues in a peptidoglycan and between N-acetyl-D-glucosamine residues in chitodextrins.</text>
        <dbReference type="EC" id="3.2.1.17"/>
    </reaction>
</comment>
<keyword evidence="6" id="KW-1185">Reference proteome</keyword>
<reference evidence="5" key="1">
    <citation type="submission" date="2023-04" db="EMBL/GenBank/DDBJ databases">
        <title>Complete genome sequence of Temperatibacter marinus.</title>
        <authorList>
            <person name="Rong J.-C."/>
            <person name="Yi M.-L."/>
            <person name="Zhao Q."/>
        </authorList>
    </citation>
    <scope>NUCLEOTIDE SEQUENCE</scope>
    <source>
        <strain evidence="5">NBRC 110045</strain>
    </source>
</reference>
<keyword evidence="1 4" id="KW-0929">Antimicrobial</keyword>
<proteinExistence type="inferred from homology"/>
<dbReference type="Proteomes" id="UP001268683">
    <property type="component" value="Chromosome"/>
</dbReference>
<dbReference type="GO" id="GO:0031640">
    <property type="term" value="P:killing of cells of another organism"/>
    <property type="evidence" value="ECO:0007669"/>
    <property type="project" value="UniProtKB-KW"/>
</dbReference>
<gene>
    <name evidence="5" type="ORF">QGN29_06530</name>
</gene>
<organism evidence="5 6">
    <name type="scientific">Temperatibacter marinus</name>
    <dbReference type="NCBI Taxonomy" id="1456591"/>
    <lineage>
        <taxon>Bacteria</taxon>
        <taxon>Pseudomonadati</taxon>
        <taxon>Pseudomonadota</taxon>
        <taxon>Alphaproteobacteria</taxon>
        <taxon>Kordiimonadales</taxon>
        <taxon>Temperatibacteraceae</taxon>
        <taxon>Temperatibacter</taxon>
    </lineage>
</organism>
<dbReference type="EC" id="3.2.1.17" evidence="4"/>
<dbReference type="AlphaFoldDB" id="A0AA52EJN9"/>
<sequence length="180" mass="20164">MKTSVNSFNGFLLRPIEKLFLSIKGEDFIKNWEGFAAFPYEDIAGHCTIGYGEKLHDGHCTLNDTKEYLDGISQSKASKRLAMSVGRSVTSVGKWLKGAWITQSMFDALVSLTFNTGGNQGNWQVYKRTASGQYRDAAFQFLDINLAYNPATKKKEASAGLTKRRIAEKEMYLYASYSKP</sequence>
<keyword evidence="4" id="KW-0378">Hydrolase</keyword>
<dbReference type="GO" id="GO:0042742">
    <property type="term" value="P:defense response to bacterium"/>
    <property type="evidence" value="ECO:0007669"/>
    <property type="project" value="UniProtKB-KW"/>
</dbReference>